<dbReference type="PANTHER" id="PTHR42770">
    <property type="entry name" value="AMINO ACID TRANSPORTER-RELATED"/>
    <property type="match status" value="1"/>
</dbReference>
<proteinExistence type="predicted"/>
<dbReference type="InterPro" id="IPR002293">
    <property type="entry name" value="AA/rel_permease1"/>
</dbReference>
<evidence type="ECO:0000256" key="6">
    <source>
        <dbReference type="SAM" id="MobiDB-lite"/>
    </source>
</evidence>
<sequence length="492" mass="51220">MPTPFAIRGSVVVHSPSTVDDDVAGEDGGLKRSITGGQLFFYTLGDVLGSGIYVLIGLVAAAVGGAFWLAFAVGVSVAAITGSAYAELVTKYPQAAGSSLYVQKAFGNRALTFLVTVSFLSASFAASGSLAAGFASYFSELWAAPPALLVSLVFVAVLVLVNYIGITESVVMNMLMTFVELSGLLIVIGIAIYFVAQGDADFGTLTDISVAGNPALAILAGVALSFFAMTGFENTANVAEETIDPYTSFPRSLIGGMLVAGVVYVLVSMAAALTVPTDQLAGSDVALLEVVKQGILPFSTDVMTTVFTIIALVAITNTTLVTLVTQPRILYGMAREDVVPGVFAKVHPTRRSPWFGLLFSGLVVGALLVTGTLVLEAGGNLDLVNRLALVTVVFLLAIYALVIGTCLKLRGRDEDERAFRANTPLLVLGLLGNLAILYYVIDDDPASLLWCAALLAVGGVLYVVELAFGTRSRSRSAGSPGSTDSSDRLGNH</sequence>
<name>A0ABR6U8Y7_9ACTN</name>
<feature type="transmembrane region" description="Helical" evidence="7">
    <location>
        <begin position="306"/>
        <end position="325"/>
    </location>
</feature>
<dbReference type="Pfam" id="PF13520">
    <property type="entry name" value="AA_permease_2"/>
    <property type="match status" value="1"/>
</dbReference>
<organism evidence="8 9">
    <name type="scientific">Nocardioides deserti</name>
    <dbReference type="NCBI Taxonomy" id="1588644"/>
    <lineage>
        <taxon>Bacteria</taxon>
        <taxon>Bacillati</taxon>
        <taxon>Actinomycetota</taxon>
        <taxon>Actinomycetes</taxon>
        <taxon>Propionibacteriales</taxon>
        <taxon>Nocardioidaceae</taxon>
        <taxon>Nocardioides</taxon>
    </lineage>
</organism>
<feature type="transmembrane region" description="Helical" evidence="7">
    <location>
        <begin position="447"/>
        <end position="468"/>
    </location>
</feature>
<keyword evidence="3 7" id="KW-0812">Transmembrane</keyword>
<dbReference type="InterPro" id="IPR050367">
    <property type="entry name" value="APC_superfamily"/>
</dbReference>
<feature type="transmembrane region" description="Helical" evidence="7">
    <location>
        <begin position="110"/>
        <end position="135"/>
    </location>
</feature>
<dbReference type="PIRSF" id="PIRSF006060">
    <property type="entry name" value="AA_transporter"/>
    <property type="match status" value="1"/>
</dbReference>
<feature type="region of interest" description="Disordered" evidence="6">
    <location>
        <begin position="472"/>
        <end position="492"/>
    </location>
</feature>
<evidence type="ECO:0000256" key="7">
    <source>
        <dbReference type="SAM" id="Phobius"/>
    </source>
</evidence>
<dbReference type="EMBL" id="JACMYC010000005">
    <property type="protein sequence ID" value="MBC2960914.1"/>
    <property type="molecule type" value="Genomic_DNA"/>
</dbReference>
<feature type="transmembrane region" description="Helical" evidence="7">
    <location>
        <begin position="39"/>
        <end position="61"/>
    </location>
</feature>
<feature type="transmembrane region" description="Helical" evidence="7">
    <location>
        <begin position="147"/>
        <end position="166"/>
    </location>
</feature>
<evidence type="ECO:0000256" key="3">
    <source>
        <dbReference type="ARBA" id="ARBA00022692"/>
    </source>
</evidence>
<keyword evidence="4 7" id="KW-1133">Transmembrane helix</keyword>
<evidence type="ECO:0000313" key="9">
    <source>
        <dbReference type="Proteomes" id="UP000604001"/>
    </source>
</evidence>
<keyword evidence="2" id="KW-1003">Cell membrane</keyword>
<evidence type="ECO:0000256" key="4">
    <source>
        <dbReference type="ARBA" id="ARBA00022989"/>
    </source>
</evidence>
<keyword evidence="5 7" id="KW-0472">Membrane</keyword>
<protein>
    <submittedName>
        <fullName evidence="8">APC family permease</fullName>
    </submittedName>
</protein>
<feature type="transmembrane region" description="Helical" evidence="7">
    <location>
        <begin position="354"/>
        <end position="375"/>
    </location>
</feature>
<evidence type="ECO:0000256" key="5">
    <source>
        <dbReference type="ARBA" id="ARBA00023136"/>
    </source>
</evidence>
<reference evidence="8 9" key="1">
    <citation type="submission" date="2020-08" db="EMBL/GenBank/DDBJ databases">
        <title>novel species in genus Nocardioides.</title>
        <authorList>
            <person name="Zhang G."/>
        </authorList>
    </citation>
    <scope>NUCLEOTIDE SEQUENCE [LARGE SCALE GENOMIC DNA]</scope>
    <source>
        <strain evidence="8 9">SC8A-24</strain>
    </source>
</reference>
<keyword evidence="9" id="KW-1185">Reference proteome</keyword>
<dbReference type="PANTHER" id="PTHR42770:SF11">
    <property type="entry name" value="INNER MEMBRANE TRANSPORT PROTEIN YBAT"/>
    <property type="match status" value="1"/>
</dbReference>
<dbReference type="Proteomes" id="UP000604001">
    <property type="component" value="Unassembled WGS sequence"/>
</dbReference>
<evidence type="ECO:0000313" key="8">
    <source>
        <dbReference type="EMBL" id="MBC2960914.1"/>
    </source>
</evidence>
<dbReference type="Gene3D" id="1.20.1740.10">
    <property type="entry name" value="Amino acid/polyamine transporter I"/>
    <property type="match status" value="1"/>
</dbReference>
<feature type="transmembrane region" description="Helical" evidence="7">
    <location>
        <begin position="253"/>
        <end position="275"/>
    </location>
</feature>
<comment type="caution">
    <text evidence="8">The sequence shown here is derived from an EMBL/GenBank/DDBJ whole genome shotgun (WGS) entry which is preliminary data.</text>
</comment>
<feature type="transmembrane region" description="Helical" evidence="7">
    <location>
        <begin position="387"/>
        <end position="409"/>
    </location>
</feature>
<feature type="transmembrane region" description="Helical" evidence="7">
    <location>
        <begin position="421"/>
        <end position="441"/>
    </location>
</feature>
<evidence type="ECO:0000256" key="2">
    <source>
        <dbReference type="ARBA" id="ARBA00022475"/>
    </source>
</evidence>
<feature type="transmembrane region" description="Helical" evidence="7">
    <location>
        <begin position="178"/>
        <end position="196"/>
    </location>
</feature>
<evidence type="ECO:0000256" key="1">
    <source>
        <dbReference type="ARBA" id="ARBA00004651"/>
    </source>
</evidence>
<accession>A0ABR6U8Y7</accession>
<feature type="transmembrane region" description="Helical" evidence="7">
    <location>
        <begin position="67"/>
        <end position="89"/>
    </location>
</feature>
<feature type="compositionally biased region" description="Low complexity" evidence="6">
    <location>
        <begin position="472"/>
        <end position="482"/>
    </location>
</feature>
<comment type="subcellular location">
    <subcellularLocation>
        <location evidence="1">Cell membrane</location>
        <topology evidence="1">Multi-pass membrane protein</topology>
    </subcellularLocation>
</comment>
<gene>
    <name evidence="8" type="ORF">H7344_11485</name>
</gene>
<feature type="transmembrane region" description="Helical" evidence="7">
    <location>
        <begin position="208"/>
        <end position="232"/>
    </location>
</feature>